<dbReference type="EMBL" id="JADJZA010000001">
    <property type="protein sequence ID" value="MBK9295528.1"/>
    <property type="molecule type" value="Genomic_DNA"/>
</dbReference>
<accession>A0A936TBV6</accession>
<name>A0A936TBV6_9ACTN</name>
<proteinExistence type="predicted"/>
<dbReference type="Proteomes" id="UP000727993">
    <property type="component" value="Unassembled WGS sequence"/>
</dbReference>
<dbReference type="AlphaFoldDB" id="A0A936TBV6"/>
<evidence type="ECO:0000313" key="2">
    <source>
        <dbReference type="Proteomes" id="UP000727993"/>
    </source>
</evidence>
<sequence>MVATTFITPSGSSVVDAAWDGDSLQLKVAALADATGWTLKEEGLCRGDLCVPDSVGLGTEGSVDVTALAVALDAPIIVDPEVPAVVLGERRSQRALALMHAQLPPFELPDLDGDPMPSSTWANKKKVLVVFASW</sequence>
<gene>
    <name evidence="1" type="ORF">IPN02_01360</name>
</gene>
<reference evidence="1 2" key="1">
    <citation type="submission" date="2020-10" db="EMBL/GenBank/DDBJ databases">
        <title>Connecting structure to function with the recovery of over 1000 high-quality activated sludge metagenome-assembled genomes encoding full-length rRNA genes using long-read sequencing.</title>
        <authorList>
            <person name="Singleton C.M."/>
            <person name="Petriglieri F."/>
            <person name="Kristensen J.M."/>
            <person name="Kirkegaard R.H."/>
            <person name="Michaelsen T.Y."/>
            <person name="Andersen M.H."/>
            <person name="Karst S.M."/>
            <person name="Dueholm M.S."/>
            <person name="Nielsen P.H."/>
            <person name="Albertsen M."/>
        </authorList>
    </citation>
    <scope>NUCLEOTIDE SEQUENCE [LARGE SCALE GENOMIC DNA]</scope>
    <source>
        <strain evidence="1">Lyne_18-Q3-R50-59_MAXAC.006</strain>
    </source>
</reference>
<comment type="caution">
    <text evidence="1">The sequence shown here is derived from an EMBL/GenBank/DDBJ whole genome shotgun (WGS) entry which is preliminary data.</text>
</comment>
<organism evidence="1 2">
    <name type="scientific">Candidatus Neomicrothrix subdominans</name>
    <dbReference type="NCBI Taxonomy" id="2954438"/>
    <lineage>
        <taxon>Bacteria</taxon>
        <taxon>Bacillati</taxon>
        <taxon>Actinomycetota</taxon>
        <taxon>Acidimicrobiia</taxon>
        <taxon>Acidimicrobiales</taxon>
        <taxon>Microthrixaceae</taxon>
        <taxon>Candidatus Neomicrothrix</taxon>
    </lineage>
</organism>
<protein>
    <submittedName>
        <fullName evidence="1">Uncharacterized protein</fullName>
    </submittedName>
</protein>
<evidence type="ECO:0000313" key="1">
    <source>
        <dbReference type="EMBL" id="MBK9295528.1"/>
    </source>
</evidence>